<keyword evidence="2" id="KW-1185">Reference proteome</keyword>
<reference evidence="1" key="1">
    <citation type="thesis" date="2020" institute="ProQuest LLC" country="789 East Eisenhower Parkway, Ann Arbor, MI, USA">
        <title>Comparative Genomics and Chromosome Evolution.</title>
        <authorList>
            <person name="Mudd A.B."/>
        </authorList>
    </citation>
    <scope>NUCLEOTIDE SEQUENCE</scope>
    <source>
        <strain evidence="1">1538</strain>
        <tissue evidence="1">Blood</tissue>
    </source>
</reference>
<dbReference type="EMBL" id="DYDO01000006">
    <property type="protein sequence ID" value="DBA22082.1"/>
    <property type="molecule type" value="Genomic_DNA"/>
</dbReference>
<protein>
    <submittedName>
        <fullName evidence="1">Uncharacterized protein</fullName>
    </submittedName>
</protein>
<dbReference type="Proteomes" id="UP001181693">
    <property type="component" value="Unassembled WGS sequence"/>
</dbReference>
<gene>
    <name evidence="1" type="ORF">GDO54_013154</name>
</gene>
<accession>A0AAV3AD38</accession>
<sequence>MAAHLLRLHLGWKNIQLNTLVKLSEIRKMCSPSQYCPNCCSFKESNRHFSPEKLIHLWYLNVNLNVSYADISLFKNHITCRAELGPEEGEIF</sequence>
<evidence type="ECO:0000313" key="2">
    <source>
        <dbReference type="Proteomes" id="UP001181693"/>
    </source>
</evidence>
<organism evidence="1 2">
    <name type="scientific">Pyxicephalus adspersus</name>
    <name type="common">African bullfrog</name>
    <dbReference type="NCBI Taxonomy" id="30357"/>
    <lineage>
        <taxon>Eukaryota</taxon>
        <taxon>Metazoa</taxon>
        <taxon>Chordata</taxon>
        <taxon>Craniata</taxon>
        <taxon>Vertebrata</taxon>
        <taxon>Euteleostomi</taxon>
        <taxon>Amphibia</taxon>
        <taxon>Batrachia</taxon>
        <taxon>Anura</taxon>
        <taxon>Neobatrachia</taxon>
        <taxon>Ranoidea</taxon>
        <taxon>Pyxicephalidae</taxon>
        <taxon>Pyxicephalinae</taxon>
        <taxon>Pyxicephalus</taxon>
    </lineage>
</organism>
<comment type="caution">
    <text evidence="1">The sequence shown here is derived from an EMBL/GenBank/DDBJ whole genome shotgun (WGS) entry which is preliminary data.</text>
</comment>
<proteinExistence type="predicted"/>
<dbReference type="AlphaFoldDB" id="A0AAV3AD38"/>
<evidence type="ECO:0000313" key="1">
    <source>
        <dbReference type="EMBL" id="DBA22082.1"/>
    </source>
</evidence>
<name>A0AAV3AD38_PYXAD</name>